<keyword evidence="2" id="KW-0378">Hydrolase</keyword>
<evidence type="ECO:0000313" key="3">
    <source>
        <dbReference type="Proteomes" id="UP000314294"/>
    </source>
</evidence>
<dbReference type="EMBL" id="SRLO01000170">
    <property type="protein sequence ID" value="TNN69838.1"/>
    <property type="molecule type" value="Genomic_DNA"/>
</dbReference>
<sequence>MARYCVAFDTMDQFSKVSGTESLSDLIELVSKSREFSDIQLRMNEKRPLNTFNRDKNRVTIRFPIEGKIKTSKMKVNCLIQTQLGSISIQEFGLTQDTAKIFRNGMRISKCMLGKSGTTNKQSLLNVLFSHFFTCMYLCPNQACQSF</sequence>
<dbReference type="Gene3D" id="1.10.3380.10">
    <property type="entry name" value="Sec63 N-terminal domain-like domain"/>
    <property type="match status" value="1"/>
</dbReference>
<dbReference type="PANTHER" id="PTHR47835">
    <property type="entry name" value="HFM1, ATP DEPENDENT DNA HELICASE HOMOLOG"/>
    <property type="match status" value="1"/>
</dbReference>
<accession>A0A4Z2HVY2</accession>
<keyword evidence="3" id="KW-1185">Reference proteome</keyword>
<dbReference type="OrthoDB" id="5575at2759"/>
<dbReference type="GO" id="GO:0016787">
    <property type="term" value="F:hydrolase activity"/>
    <property type="evidence" value="ECO:0007669"/>
    <property type="project" value="UniProtKB-KW"/>
</dbReference>
<gene>
    <name evidence="2" type="primary">HFM1</name>
    <name evidence="2" type="ORF">EYF80_019906</name>
</gene>
<keyword evidence="2" id="KW-0547">Nucleotide-binding</keyword>
<name>A0A4Z2HVY2_9TELE</name>
<dbReference type="AlphaFoldDB" id="A0A4Z2HVY2"/>
<dbReference type="InterPro" id="IPR004179">
    <property type="entry name" value="Sec63-dom"/>
</dbReference>
<dbReference type="GO" id="GO:0051321">
    <property type="term" value="P:meiotic cell cycle"/>
    <property type="evidence" value="ECO:0007669"/>
    <property type="project" value="UniProtKB-KW"/>
</dbReference>
<organism evidence="2 3">
    <name type="scientific">Liparis tanakae</name>
    <name type="common">Tanaka's snailfish</name>
    <dbReference type="NCBI Taxonomy" id="230148"/>
    <lineage>
        <taxon>Eukaryota</taxon>
        <taxon>Metazoa</taxon>
        <taxon>Chordata</taxon>
        <taxon>Craniata</taxon>
        <taxon>Vertebrata</taxon>
        <taxon>Euteleostomi</taxon>
        <taxon>Actinopterygii</taxon>
        <taxon>Neopterygii</taxon>
        <taxon>Teleostei</taxon>
        <taxon>Neoteleostei</taxon>
        <taxon>Acanthomorphata</taxon>
        <taxon>Eupercaria</taxon>
        <taxon>Perciformes</taxon>
        <taxon>Cottioidei</taxon>
        <taxon>Cottales</taxon>
        <taxon>Liparidae</taxon>
        <taxon>Liparis</taxon>
    </lineage>
</organism>
<dbReference type="Proteomes" id="UP000314294">
    <property type="component" value="Unassembled WGS sequence"/>
</dbReference>
<proteinExistence type="predicted"/>
<dbReference type="GO" id="GO:0043138">
    <property type="term" value="F:3'-5' DNA helicase activity"/>
    <property type="evidence" value="ECO:0007669"/>
    <property type="project" value="UniProtKB-EC"/>
</dbReference>
<reference evidence="2 3" key="1">
    <citation type="submission" date="2019-03" db="EMBL/GenBank/DDBJ databases">
        <title>First draft genome of Liparis tanakae, snailfish: a comprehensive survey of snailfish specific genes.</title>
        <authorList>
            <person name="Kim W."/>
            <person name="Song I."/>
            <person name="Jeong J.-H."/>
            <person name="Kim D."/>
            <person name="Kim S."/>
            <person name="Ryu S."/>
            <person name="Song J.Y."/>
            <person name="Lee S.K."/>
        </authorList>
    </citation>
    <scope>NUCLEOTIDE SEQUENCE [LARGE SCALE GENOMIC DNA]</scope>
    <source>
        <tissue evidence="2">Muscle</tissue>
    </source>
</reference>
<dbReference type="InterPro" id="IPR052247">
    <property type="entry name" value="Meiotic_Crossover_Helicase"/>
</dbReference>
<keyword evidence="2" id="KW-0347">Helicase</keyword>
<comment type="caution">
    <text evidence="2">The sequence shown here is derived from an EMBL/GenBank/DDBJ whole genome shotgun (WGS) entry which is preliminary data.</text>
</comment>
<keyword evidence="2" id="KW-0067">ATP-binding</keyword>
<protein>
    <submittedName>
        <fullName evidence="2">Putative ATP-dependent DNA helicase HFM1</fullName>
    </submittedName>
</protein>
<dbReference type="SUPFAM" id="SSF158702">
    <property type="entry name" value="Sec63 N-terminal domain-like"/>
    <property type="match status" value="1"/>
</dbReference>
<dbReference type="Pfam" id="PF02889">
    <property type="entry name" value="Sec63"/>
    <property type="match status" value="1"/>
</dbReference>
<evidence type="ECO:0000313" key="2">
    <source>
        <dbReference type="EMBL" id="TNN69838.1"/>
    </source>
</evidence>
<evidence type="ECO:0000259" key="1">
    <source>
        <dbReference type="Pfam" id="PF02889"/>
    </source>
</evidence>
<feature type="domain" description="SEC63" evidence="1">
    <location>
        <begin position="1"/>
        <end position="115"/>
    </location>
</feature>
<dbReference type="PANTHER" id="PTHR47835:SF3">
    <property type="entry name" value="HELICASE FOR MEIOSIS 1"/>
    <property type="match status" value="1"/>
</dbReference>